<proteinExistence type="predicted"/>
<dbReference type="InterPro" id="IPR008490">
    <property type="entry name" value="Transposase_InsH_N"/>
</dbReference>
<organism evidence="2 3">
    <name type="scientific">Desulfopila aestuarii DSM 18488</name>
    <dbReference type="NCBI Taxonomy" id="1121416"/>
    <lineage>
        <taxon>Bacteria</taxon>
        <taxon>Pseudomonadati</taxon>
        <taxon>Thermodesulfobacteriota</taxon>
        <taxon>Desulfobulbia</taxon>
        <taxon>Desulfobulbales</taxon>
        <taxon>Desulfocapsaceae</taxon>
        <taxon>Desulfopila</taxon>
    </lineage>
</organism>
<accession>A0A1M7YLY6</accession>
<dbReference type="AlphaFoldDB" id="A0A1M7YLY6"/>
<evidence type="ECO:0000313" key="2">
    <source>
        <dbReference type="EMBL" id="SHO53566.1"/>
    </source>
</evidence>
<evidence type="ECO:0000259" key="1">
    <source>
        <dbReference type="Pfam" id="PF05598"/>
    </source>
</evidence>
<name>A0A1M7YLY6_9BACT</name>
<dbReference type="RefSeq" id="WP_200802501.1">
    <property type="nucleotide sequence ID" value="NZ_FRFE01000062.1"/>
</dbReference>
<feature type="non-terminal residue" evidence="2">
    <location>
        <position position="84"/>
    </location>
</feature>
<protein>
    <submittedName>
        <fullName evidence="2">Transposase domain</fullName>
    </submittedName>
</protein>
<gene>
    <name evidence="2" type="ORF">SAMN02745220_05207</name>
</gene>
<feature type="domain" description="Transposase InsH N-terminal" evidence="1">
    <location>
        <begin position="18"/>
        <end position="84"/>
    </location>
</feature>
<dbReference type="Proteomes" id="UP000184603">
    <property type="component" value="Unassembled WGS sequence"/>
</dbReference>
<keyword evidence="3" id="KW-1185">Reference proteome</keyword>
<dbReference type="Pfam" id="PF05598">
    <property type="entry name" value="DUF772"/>
    <property type="match status" value="1"/>
</dbReference>
<dbReference type="EMBL" id="FRFE01000062">
    <property type="protein sequence ID" value="SHO53566.1"/>
    <property type="molecule type" value="Genomic_DNA"/>
</dbReference>
<evidence type="ECO:0000313" key="3">
    <source>
        <dbReference type="Proteomes" id="UP000184603"/>
    </source>
</evidence>
<reference evidence="2 3" key="1">
    <citation type="submission" date="2016-12" db="EMBL/GenBank/DDBJ databases">
        <authorList>
            <person name="Song W.-J."/>
            <person name="Kurnit D.M."/>
        </authorList>
    </citation>
    <scope>NUCLEOTIDE SEQUENCE [LARGE SCALE GENOMIC DNA]</scope>
    <source>
        <strain evidence="2 3">DSM 18488</strain>
    </source>
</reference>
<sequence>MRGYDQHQQKMFSYLSPESRVPQNHPLRPIRIIVDKALKELSPVFQELYARKGRPSIAPERLLRSLLLQILYSIRSERMLVEQL</sequence>